<organism evidence="1">
    <name type="scientific">Arundo donax</name>
    <name type="common">Giant reed</name>
    <name type="synonym">Donax arundinaceus</name>
    <dbReference type="NCBI Taxonomy" id="35708"/>
    <lineage>
        <taxon>Eukaryota</taxon>
        <taxon>Viridiplantae</taxon>
        <taxon>Streptophyta</taxon>
        <taxon>Embryophyta</taxon>
        <taxon>Tracheophyta</taxon>
        <taxon>Spermatophyta</taxon>
        <taxon>Magnoliopsida</taxon>
        <taxon>Liliopsida</taxon>
        <taxon>Poales</taxon>
        <taxon>Poaceae</taxon>
        <taxon>PACMAD clade</taxon>
        <taxon>Arundinoideae</taxon>
        <taxon>Arundineae</taxon>
        <taxon>Arundo</taxon>
    </lineage>
</organism>
<sequence>MYSTSAIFSKEDHKSIAHLGSQQLQGVHTLRINLKTSYS</sequence>
<dbReference type="AlphaFoldDB" id="A0A0A8YFA6"/>
<accession>A0A0A8YFA6</accession>
<proteinExistence type="predicted"/>
<reference evidence="1" key="2">
    <citation type="journal article" date="2015" name="Data Brief">
        <title>Shoot transcriptome of the giant reed, Arundo donax.</title>
        <authorList>
            <person name="Barrero R.A."/>
            <person name="Guerrero F.D."/>
            <person name="Moolhuijzen P."/>
            <person name="Goolsby J.A."/>
            <person name="Tidwell J."/>
            <person name="Bellgard S.E."/>
            <person name="Bellgard M.I."/>
        </authorList>
    </citation>
    <scope>NUCLEOTIDE SEQUENCE</scope>
    <source>
        <tissue evidence="1">Shoot tissue taken approximately 20 cm above the soil surface</tissue>
    </source>
</reference>
<dbReference type="EMBL" id="GBRH01273036">
    <property type="protein sequence ID" value="JAD24859.1"/>
    <property type="molecule type" value="Transcribed_RNA"/>
</dbReference>
<protein>
    <submittedName>
        <fullName evidence="1">Uncharacterized protein</fullName>
    </submittedName>
</protein>
<reference evidence="1" key="1">
    <citation type="submission" date="2014-09" db="EMBL/GenBank/DDBJ databases">
        <authorList>
            <person name="Magalhaes I.L.F."/>
            <person name="Oliveira U."/>
            <person name="Santos F.R."/>
            <person name="Vidigal T.H.D.A."/>
            <person name="Brescovit A.D."/>
            <person name="Santos A.J."/>
        </authorList>
    </citation>
    <scope>NUCLEOTIDE SEQUENCE</scope>
    <source>
        <tissue evidence="1">Shoot tissue taken approximately 20 cm above the soil surface</tissue>
    </source>
</reference>
<evidence type="ECO:0000313" key="1">
    <source>
        <dbReference type="EMBL" id="JAD24859.1"/>
    </source>
</evidence>
<name>A0A0A8YFA6_ARUDO</name>